<protein>
    <recommendedName>
        <fullName evidence="3">Lipoprotein</fullName>
    </recommendedName>
</protein>
<accession>A0A7G1KD08</accession>
<sequence length="142" mass="13974">MRTAISAFCVLAAAITLSGCSGDESADSKPVAVSSAASAASETPASAAGTPANLTVHAWTGNEHFPVPGVGVRFTSCADDSEVGTATTGRDGNAGHTVTAAGCYRATVTSAPSGCQADEAASGTADVKLDEPVTLEFLIHCA</sequence>
<dbReference type="EMBL" id="AP023396">
    <property type="protein sequence ID" value="BCK53107.1"/>
    <property type="molecule type" value="Genomic_DNA"/>
</dbReference>
<proteinExistence type="predicted"/>
<name>A0A7G1KD08_9NOCA</name>
<reference evidence="1 2" key="1">
    <citation type="submission" date="2020-08" db="EMBL/GenBank/DDBJ databases">
        <title>Genome Sequencing of Nocardia wallacei strain FMUON74 and assembly.</title>
        <authorList>
            <person name="Toyokawa M."/>
            <person name="Uesaka K."/>
        </authorList>
    </citation>
    <scope>NUCLEOTIDE SEQUENCE [LARGE SCALE GENOMIC DNA]</scope>
    <source>
        <strain evidence="1 2">FMUON74</strain>
    </source>
</reference>
<gene>
    <name evidence="1" type="ORF">NWFMUON74_08790</name>
</gene>
<dbReference type="KEGG" id="nwl:NWFMUON74_08790"/>
<dbReference type="RefSeq" id="WP_280254840.1">
    <property type="nucleotide sequence ID" value="NZ_JARWPE010000097.1"/>
</dbReference>
<organism evidence="1 2">
    <name type="scientific">Nocardia wallacei</name>
    <dbReference type="NCBI Taxonomy" id="480035"/>
    <lineage>
        <taxon>Bacteria</taxon>
        <taxon>Bacillati</taxon>
        <taxon>Actinomycetota</taxon>
        <taxon>Actinomycetes</taxon>
        <taxon>Mycobacteriales</taxon>
        <taxon>Nocardiaceae</taxon>
        <taxon>Nocardia</taxon>
    </lineage>
</organism>
<evidence type="ECO:0008006" key="3">
    <source>
        <dbReference type="Google" id="ProtNLM"/>
    </source>
</evidence>
<dbReference type="Proteomes" id="UP000516173">
    <property type="component" value="Chromosome"/>
</dbReference>
<dbReference type="GO" id="GO:0005975">
    <property type="term" value="P:carbohydrate metabolic process"/>
    <property type="evidence" value="ECO:0007669"/>
    <property type="project" value="UniProtKB-ARBA"/>
</dbReference>
<keyword evidence="2" id="KW-1185">Reference proteome</keyword>
<dbReference type="Gene3D" id="2.60.40.10">
    <property type="entry name" value="Immunoglobulins"/>
    <property type="match status" value="1"/>
</dbReference>
<dbReference type="AlphaFoldDB" id="A0A7G1KD08"/>
<dbReference type="PROSITE" id="PS51257">
    <property type="entry name" value="PROKAR_LIPOPROTEIN"/>
    <property type="match status" value="1"/>
</dbReference>
<evidence type="ECO:0000313" key="1">
    <source>
        <dbReference type="EMBL" id="BCK53107.1"/>
    </source>
</evidence>
<dbReference type="InterPro" id="IPR013783">
    <property type="entry name" value="Ig-like_fold"/>
</dbReference>
<evidence type="ECO:0000313" key="2">
    <source>
        <dbReference type="Proteomes" id="UP000516173"/>
    </source>
</evidence>